<evidence type="ECO:0000256" key="1">
    <source>
        <dbReference type="ARBA" id="ARBA00004141"/>
    </source>
</evidence>
<evidence type="ECO:0000256" key="2">
    <source>
        <dbReference type="ARBA" id="ARBA00022692"/>
    </source>
</evidence>
<evidence type="ECO:0000256" key="3">
    <source>
        <dbReference type="ARBA" id="ARBA00022989"/>
    </source>
</evidence>
<feature type="transmembrane region" description="Helical" evidence="6">
    <location>
        <begin position="94"/>
        <end position="113"/>
    </location>
</feature>
<dbReference type="AlphaFoldDB" id="A0A6A6VAA5"/>
<evidence type="ECO:0000256" key="5">
    <source>
        <dbReference type="ARBA" id="ARBA00034313"/>
    </source>
</evidence>
<comment type="similarity">
    <text evidence="5">Belongs to the anthrone oxygenase family.</text>
</comment>
<dbReference type="EMBL" id="MU006576">
    <property type="protein sequence ID" value="KAF2746634.1"/>
    <property type="molecule type" value="Genomic_DNA"/>
</dbReference>
<evidence type="ECO:0000313" key="7">
    <source>
        <dbReference type="EMBL" id="KAF2746634.1"/>
    </source>
</evidence>
<evidence type="ECO:0008006" key="9">
    <source>
        <dbReference type="Google" id="ProtNLM"/>
    </source>
</evidence>
<dbReference type="PANTHER" id="PTHR35042">
    <property type="entry name" value="ANTHRONE OXYGENASE ENCC"/>
    <property type="match status" value="1"/>
</dbReference>
<keyword evidence="8" id="KW-1185">Reference proteome</keyword>
<evidence type="ECO:0000256" key="6">
    <source>
        <dbReference type="SAM" id="Phobius"/>
    </source>
</evidence>
<dbReference type="Pfam" id="PF08592">
    <property type="entry name" value="Anthrone_oxy"/>
    <property type="match status" value="1"/>
</dbReference>
<comment type="subcellular location">
    <subcellularLocation>
        <location evidence="1">Membrane</location>
        <topology evidence="1">Multi-pass membrane protein</topology>
    </subcellularLocation>
</comment>
<dbReference type="PANTHER" id="PTHR35042:SF1">
    <property type="entry name" value="DUF1772-DOMAIN-CONTAINING PROTEIN"/>
    <property type="match status" value="1"/>
</dbReference>
<dbReference type="GO" id="GO:0016020">
    <property type="term" value="C:membrane"/>
    <property type="evidence" value="ECO:0007669"/>
    <property type="project" value="UniProtKB-SubCell"/>
</dbReference>
<dbReference type="OrthoDB" id="5954308at2759"/>
<gene>
    <name evidence="7" type="ORF">M011DRAFT_468331</name>
</gene>
<reference evidence="7" key="1">
    <citation type="journal article" date="2020" name="Stud. Mycol.">
        <title>101 Dothideomycetes genomes: a test case for predicting lifestyles and emergence of pathogens.</title>
        <authorList>
            <person name="Haridas S."/>
            <person name="Albert R."/>
            <person name="Binder M."/>
            <person name="Bloem J."/>
            <person name="Labutti K."/>
            <person name="Salamov A."/>
            <person name="Andreopoulos B."/>
            <person name="Baker S."/>
            <person name="Barry K."/>
            <person name="Bills G."/>
            <person name="Bluhm B."/>
            <person name="Cannon C."/>
            <person name="Castanera R."/>
            <person name="Culley D."/>
            <person name="Daum C."/>
            <person name="Ezra D."/>
            <person name="Gonzalez J."/>
            <person name="Henrissat B."/>
            <person name="Kuo A."/>
            <person name="Liang C."/>
            <person name="Lipzen A."/>
            <person name="Lutzoni F."/>
            <person name="Magnuson J."/>
            <person name="Mondo S."/>
            <person name="Nolan M."/>
            <person name="Ohm R."/>
            <person name="Pangilinan J."/>
            <person name="Park H.-J."/>
            <person name="Ramirez L."/>
            <person name="Alfaro M."/>
            <person name="Sun H."/>
            <person name="Tritt A."/>
            <person name="Yoshinaga Y."/>
            <person name="Zwiers L.-H."/>
            <person name="Turgeon B."/>
            <person name="Goodwin S."/>
            <person name="Spatafora J."/>
            <person name="Crous P."/>
            <person name="Grigoriev I."/>
        </authorList>
    </citation>
    <scope>NUCLEOTIDE SEQUENCE</scope>
    <source>
        <strain evidence="7">CBS 119925</strain>
    </source>
</reference>
<keyword evidence="4 6" id="KW-0472">Membrane</keyword>
<dbReference type="InterPro" id="IPR013901">
    <property type="entry name" value="Anthrone_oxy"/>
</dbReference>
<dbReference type="Proteomes" id="UP000799440">
    <property type="component" value="Unassembled WGS sequence"/>
</dbReference>
<sequence length="192" mass="20090">MAIGLANEQTPTGIRVAQVVGITASAFLFGQNASLSYIATPTVMKAPAGLAAQQWAHAYGIGKKLGPPLAIISSLSTAYVAYHQDIDSLPFKLNVAATVLVPAIVPFTYAFMIKTNNKLLEKSHTLSATADDKAETQEENVHALLDKWATLNLARAMLVGVGSILAAWGAVSKLEIVSFGNLALGTGADRLG</sequence>
<feature type="transmembrane region" description="Helical" evidence="6">
    <location>
        <begin position="153"/>
        <end position="171"/>
    </location>
</feature>
<evidence type="ECO:0000313" key="8">
    <source>
        <dbReference type="Proteomes" id="UP000799440"/>
    </source>
</evidence>
<keyword evidence="3 6" id="KW-1133">Transmembrane helix</keyword>
<protein>
    <recommendedName>
        <fullName evidence="9">DUF1772-domain-containing protein</fullName>
    </recommendedName>
</protein>
<proteinExistence type="inferred from homology"/>
<name>A0A6A6VAA5_9PLEO</name>
<accession>A0A6A6VAA5</accession>
<keyword evidence="2 6" id="KW-0812">Transmembrane</keyword>
<evidence type="ECO:0000256" key="4">
    <source>
        <dbReference type="ARBA" id="ARBA00023136"/>
    </source>
</evidence>
<organism evidence="7 8">
    <name type="scientific">Sporormia fimetaria CBS 119925</name>
    <dbReference type="NCBI Taxonomy" id="1340428"/>
    <lineage>
        <taxon>Eukaryota</taxon>
        <taxon>Fungi</taxon>
        <taxon>Dikarya</taxon>
        <taxon>Ascomycota</taxon>
        <taxon>Pezizomycotina</taxon>
        <taxon>Dothideomycetes</taxon>
        <taxon>Pleosporomycetidae</taxon>
        <taxon>Pleosporales</taxon>
        <taxon>Sporormiaceae</taxon>
        <taxon>Sporormia</taxon>
    </lineage>
</organism>